<keyword evidence="3" id="KW-0238">DNA-binding</keyword>
<evidence type="ECO:0000259" key="5">
    <source>
        <dbReference type="PROSITE" id="PS50931"/>
    </source>
</evidence>
<dbReference type="RefSeq" id="WP_209770042.1">
    <property type="nucleotide sequence ID" value="NZ_JAGINP010000022.1"/>
</dbReference>
<dbReference type="SUPFAM" id="SSF53850">
    <property type="entry name" value="Periplasmic binding protein-like II"/>
    <property type="match status" value="1"/>
</dbReference>
<dbReference type="InterPro" id="IPR036390">
    <property type="entry name" value="WH_DNA-bd_sf"/>
</dbReference>
<evidence type="ECO:0000256" key="4">
    <source>
        <dbReference type="ARBA" id="ARBA00023163"/>
    </source>
</evidence>
<dbReference type="PROSITE" id="PS50931">
    <property type="entry name" value="HTH_LYSR"/>
    <property type="match status" value="1"/>
</dbReference>
<dbReference type="Pfam" id="PF00126">
    <property type="entry name" value="HTH_1"/>
    <property type="match status" value="1"/>
</dbReference>
<dbReference type="NCBIfam" id="TIGR03298">
    <property type="entry name" value="argP"/>
    <property type="match status" value="1"/>
</dbReference>
<dbReference type="PANTHER" id="PTHR30579">
    <property type="entry name" value="TRANSCRIPTIONAL REGULATOR"/>
    <property type="match status" value="1"/>
</dbReference>
<evidence type="ECO:0000256" key="1">
    <source>
        <dbReference type="ARBA" id="ARBA00009437"/>
    </source>
</evidence>
<accession>A0ABS4SSK0</accession>
<keyword evidence="7" id="KW-1185">Reference proteome</keyword>
<dbReference type="NCBIfam" id="NF002964">
    <property type="entry name" value="PRK03635.1"/>
    <property type="match status" value="1"/>
</dbReference>
<reference evidence="6 7" key="1">
    <citation type="submission" date="2021-03" db="EMBL/GenBank/DDBJ databases">
        <title>Genomic Encyclopedia of Type Strains, Phase III (KMG-III): the genomes of soil and plant-associated and newly described type strains.</title>
        <authorList>
            <person name="Whitman W."/>
        </authorList>
    </citation>
    <scope>NUCLEOTIDE SEQUENCE [LARGE SCALE GENOMIC DNA]</scope>
    <source>
        <strain evidence="6 7">IMMIB AFH-6</strain>
    </source>
</reference>
<protein>
    <submittedName>
        <fullName evidence="6">LysR family transcriptional regulator (Chromosome initiation inhibitor)</fullName>
    </submittedName>
</protein>
<keyword evidence="2" id="KW-0805">Transcription regulation</keyword>
<comment type="similarity">
    <text evidence="1">Belongs to the LysR transcriptional regulatory family.</text>
</comment>
<gene>
    <name evidence="6" type="ORF">J2851_005330</name>
</gene>
<evidence type="ECO:0000313" key="7">
    <source>
        <dbReference type="Proteomes" id="UP000781958"/>
    </source>
</evidence>
<dbReference type="Gene3D" id="1.10.10.10">
    <property type="entry name" value="Winged helix-like DNA-binding domain superfamily/Winged helix DNA-binding domain"/>
    <property type="match status" value="1"/>
</dbReference>
<dbReference type="NCBIfam" id="NF009888">
    <property type="entry name" value="PRK13348.1"/>
    <property type="match status" value="1"/>
</dbReference>
<name>A0ABS4SSK0_9PROT</name>
<dbReference type="InterPro" id="IPR000847">
    <property type="entry name" value="LysR_HTH_N"/>
</dbReference>
<dbReference type="InterPro" id="IPR005119">
    <property type="entry name" value="LysR_subst-bd"/>
</dbReference>
<evidence type="ECO:0000256" key="2">
    <source>
        <dbReference type="ARBA" id="ARBA00023015"/>
    </source>
</evidence>
<comment type="caution">
    <text evidence="6">The sequence shown here is derived from an EMBL/GenBank/DDBJ whole genome shotgun (WGS) entry which is preliminary data.</text>
</comment>
<dbReference type="Gene3D" id="3.40.190.290">
    <property type="match status" value="1"/>
</dbReference>
<keyword evidence="4" id="KW-0804">Transcription</keyword>
<dbReference type="InterPro" id="IPR017685">
    <property type="entry name" value="ArgP"/>
</dbReference>
<dbReference type="InterPro" id="IPR050176">
    <property type="entry name" value="LTTR"/>
</dbReference>
<dbReference type="PRINTS" id="PR00039">
    <property type="entry name" value="HTHLYSR"/>
</dbReference>
<feature type="domain" description="HTH lysR-type" evidence="5">
    <location>
        <begin position="2"/>
        <end position="58"/>
    </location>
</feature>
<evidence type="ECO:0000313" key="6">
    <source>
        <dbReference type="EMBL" id="MBP2295520.1"/>
    </source>
</evidence>
<evidence type="ECO:0000256" key="3">
    <source>
        <dbReference type="ARBA" id="ARBA00023125"/>
    </source>
</evidence>
<dbReference type="EMBL" id="JAGINP010000022">
    <property type="protein sequence ID" value="MBP2295520.1"/>
    <property type="molecule type" value="Genomic_DNA"/>
</dbReference>
<dbReference type="Pfam" id="PF03466">
    <property type="entry name" value="LysR_substrate"/>
    <property type="match status" value="1"/>
</dbReference>
<organism evidence="6 7">
    <name type="scientific">Azospirillum rugosum</name>
    <dbReference type="NCBI Taxonomy" id="416170"/>
    <lineage>
        <taxon>Bacteria</taxon>
        <taxon>Pseudomonadati</taxon>
        <taxon>Pseudomonadota</taxon>
        <taxon>Alphaproteobacteria</taxon>
        <taxon>Rhodospirillales</taxon>
        <taxon>Azospirillaceae</taxon>
        <taxon>Azospirillum</taxon>
    </lineage>
</organism>
<proteinExistence type="inferred from homology"/>
<dbReference type="PANTHER" id="PTHR30579:SF2">
    <property type="entry name" value="HTH-TYPE TRANSCRIPTIONAL REGULATOR ARGP"/>
    <property type="match status" value="1"/>
</dbReference>
<dbReference type="SUPFAM" id="SSF46785">
    <property type="entry name" value="Winged helix' DNA-binding domain"/>
    <property type="match status" value="1"/>
</dbReference>
<dbReference type="Proteomes" id="UP000781958">
    <property type="component" value="Unassembled WGS sequence"/>
</dbReference>
<sequence length="295" mass="31935">MLDYALLAALAAVIRTGSFERAAQQLHVTPSAVSQRVKLLEERLGTVLVVRGSPCTGTPAGQRLCQHVEQVSLLESELRHELPGIQHSGPPVTVRLAVNADSLATWFVDAMAEAPDCLFDLVLDDQEHSADWLRRGEVLAAVTASAKPVQGCDSTPLGALRYVATASPAFVRRYFPEGVDTTSLARAPRLTFNSKDRLQALWTERAFGAEIASPTHWLPSSQAFIDAALAGLGWGMNPEMLVAGHLRDGRLVALVPDQPLDVPLFWQRSRIASRTLAGITRAVLRKAGATLHQMP</sequence>
<dbReference type="InterPro" id="IPR036388">
    <property type="entry name" value="WH-like_DNA-bd_sf"/>
</dbReference>